<protein>
    <submittedName>
        <fullName evidence="2 3">Uncharacterized protein</fullName>
    </submittedName>
</protein>
<evidence type="ECO:0000313" key="3">
    <source>
        <dbReference type="EnsemblFungi" id="PTTG_29252-t43_1-p1"/>
    </source>
</evidence>
<evidence type="ECO:0000313" key="4">
    <source>
        <dbReference type="Proteomes" id="UP000005240"/>
    </source>
</evidence>
<keyword evidence="4" id="KW-1185">Reference proteome</keyword>
<proteinExistence type="predicted"/>
<dbReference type="Proteomes" id="UP000005240">
    <property type="component" value="Unassembled WGS sequence"/>
</dbReference>
<evidence type="ECO:0000256" key="1">
    <source>
        <dbReference type="SAM" id="MobiDB-lite"/>
    </source>
</evidence>
<dbReference type="EnsemblFungi" id="PTTG_29252-t43_1">
    <property type="protein sequence ID" value="PTTG_29252-t43_1-p1"/>
    <property type="gene ID" value="PTTG_29252"/>
</dbReference>
<dbReference type="PANTHER" id="PTHR47501">
    <property type="entry name" value="TRANSPOSASE-RELATED"/>
    <property type="match status" value="1"/>
</dbReference>
<organism evidence="2">
    <name type="scientific">Puccinia triticina (isolate 1-1 / race 1 (BBBD))</name>
    <name type="common">Brown leaf rust fungus</name>
    <dbReference type="NCBI Taxonomy" id="630390"/>
    <lineage>
        <taxon>Eukaryota</taxon>
        <taxon>Fungi</taxon>
        <taxon>Dikarya</taxon>
        <taxon>Basidiomycota</taxon>
        <taxon>Pucciniomycotina</taxon>
        <taxon>Pucciniomycetes</taxon>
        <taxon>Pucciniales</taxon>
        <taxon>Pucciniaceae</taxon>
        <taxon>Puccinia</taxon>
    </lineage>
</organism>
<reference evidence="2" key="2">
    <citation type="submission" date="2016-05" db="EMBL/GenBank/DDBJ databases">
        <title>Comparative analysis highlights variable genome content of wheat rusts and divergence of the mating loci.</title>
        <authorList>
            <person name="Cuomo C.A."/>
            <person name="Bakkeren G."/>
            <person name="Szabo L."/>
            <person name="Khalil H."/>
            <person name="Joly D."/>
            <person name="Goldberg J."/>
            <person name="Young S."/>
            <person name="Zeng Q."/>
            <person name="Fellers J."/>
        </authorList>
    </citation>
    <scope>NUCLEOTIDE SEQUENCE [LARGE SCALE GENOMIC DNA]</scope>
    <source>
        <strain evidence="2">1-1 BBBD Race 1</strain>
    </source>
</reference>
<accession>A0A180G5A6</accession>
<dbReference type="EMBL" id="ADAS02000261">
    <property type="protein sequence ID" value="OAV87867.1"/>
    <property type="molecule type" value="Genomic_DNA"/>
</dbReference>
<name>A0A180G5A6_PUCT1</name>
<reference evidence="2" key="1">
    <citation type="submission" date="2009-11" db="EMBL/GenBank/DDBJ databases">
        <authorList>
            <consortium name="The Broad Institute Genome Sequencing Platform"/>
            <person name="Ward D."/>
            <person name="Feldgarden M."/>
            <person name="Earl A."/>
            <person name="Young S.K."/>
            <person name="Zeng Q."/>
            <person name="Koehrsen M."/>
            <person name="Alvarado L."/>
            <person name="Berlin A."/>
            <person name="Bochicchio J."/>
            <person name="Borenstein D."/>
            <person name="Chapman S.B."/>
            <person name="Chen Z."/>
            <person name="Engels R."/>
            <person name="Freedman E."/>
            <person name="Gellesch M."/>
            <person name="Goldberg J."/>
            <person name="Griggs A."/>
            <person name="Gujja S."/>
            <person name="Heilman E."/>
            <person name="Heiman D."/>
            <person name="Hepburn T."/>
            <person name="Howarth C."/>
            <person name="Jen D."/>
            <person name="Larson L."/>
            <person name="Lewis B."/>
            <person name="Mehta T."/>
            <person name="Park D."/>
            <person name="Pearson M."/>
            <person name="Roberts A."/>
            <person name="Saif S."/>
            <person name="Shea T."/>
            <person name="Shenoy N."/>
            <person name="Sisk P."/>
            <person name="Stolte C."/>
            <person name="Sykes S."/>
            <person name="Thomson T."/>
            <person name="Walk T."/>
            <person name="White J."/>
            <person name="Yandava C."/>
            <person name="Izard J."/>
            <person name="Baranova O.V."/>
            <person name="Blanton J.M."/>
            <person name="Tanner A.C."/>
            <person name="Dewhirst F.E."/>
            <person name="Haas B."/>
            <person name="Nusbaum C."/>
            <person name="Birren B."/>
        </authorList>
    </citation>
    <scope>NUCLEOTIDE SEQUENCE [LARGE SCALE GENOMIC DNA]</scope>
    <source>
        <strain evidence="2">1-1 BBBD Race 1</strain>
    </source>
</reference>
<gene>
    <name evidence="2" type="ORF">PTTG_29252</name>
</gene>
<dbReference type="AlphaFoldDB" id="A0A180G5A6"/>
<dbReference type="OrthoDB" id="2431589at2759"/>
<evidence type="ECO:0000313" key="2">
    <source>
        <dbReference type="EMBL" id="OAV87867.1"/>
    </source>
</evidence>
<reference evidence="3 4" key="3">
    <citation type="journal article" date="2017" name="G3 (Bethesda)">
        <title>Comparative analysis highlights variable genome content of wheat rusts and divergence of the mating loci.</title>
        <authorList>
            <person name="Cuomo C.A."/>
            <person name="Bakkeren G."/>
            <person name="Khalil H.B."/>
            <person name="Panwar V."/>
            <person name="Joly D."/>
            <person name="Linning R."/>
            <person name="Sakthikumar S."/>
            <person name="Song X."/>
            <person name="Adiconis X."/>
            <person name="Fan L."/>
            <person name="Goldberg J.M."/>
            <person name="Levin J.Z."/>
            <person name="Young S."/>
            <person name="Zeng Q."/>
            <person name="Anikster Y."/>
            <person name="Bruce M."/>
            <person name="Wang M."/>
            <person name="Yin C."/>
            <person name="McCallum B."/>
            <person name="Szabo L.J."/>
            <person name="Hulbert S."/>
            <person name="Chen X."/>
            <person name="Fellers J.P."/>
        </authorList>
    </citation>
    <scope>NUCLEOTIDE SEQUENCE</scope>
    <source>
        <strain evidence="3">isolate 1-1 / race 1 (BBBD)</strain>
        <strain evidence="4">Isolate 1-1 / race 1 (BBBD)</strain>
    </source>
</reference>
<dbReference type="VEuPathDB" id="FungiDB:PTTG_29252"/>
<dbReference type="PANTHER" id="PTHR47501:SF5">
    <property type="entry name" value="HAT C-TERMINAL DIMERISATION DOMAIN-CONTAINING PROTEIN"/>
    <property type="match status" value="1"/>
</dbReference>
<dbReference type="InterPro" id="IPR012337">
    <property type="entry name" value="RNaseH-like_sf"/>
</dbReference>
<dbReference type="SUPFAM" id="SSF53098">
    <property type="entry name" value="Ribonuclease H-like"/>
    <property type="match status" value="1"/>
</dbReference>
<sequence>MDMTQDSDNNNSKVKKLSKKIQGVATDGFDNVNDYFESPKREDGKPDGPKNLYTCKWCAKVYKKGENTQHNLKLHQDGNLTRAACPARKRAIFSGANLPITPKEQAAANREKDADSSIMAKFLKTTSFDNHEAHRLYLNLQDKVLATLQSVPSKMTLIHDVWTTKGNRQAFLGIAVTYINEDWVFRVSHLSLKMLILFCSIYNYIIAQTTNSGSNNQTMTAEVDCIVLKETNTDMDLTNNHIRCFCHKIALILTAGLKAIDVGTNGLTENKKGALGFIPKLGTIAEACKVADPTDTPGLVPDNDQDLAELPNELPNNFSYESAGGSDTDDDGSAISEAEETPLTFSLVLSNVDFVIHRITSSAAKRSEFSVWSKKLDYVGPSLIAGRGIRWNVKWQSRDRAYQG</sequence>
<reference evidence="3" key="4">
    <citation type="submission" date="2025-05" db="UniProtKB">
        <authorList>
            <consortium name="EnsemblFungi"/>
        </authorList>
    </citation>
    <scope>IDENTIFICATION</scope>
    <source>
        <strain evidence="3">isolate 1-1 / race 1 (BBBD)</strain>
    </source>
</reference>
<feature type="region of interest" description="Disordered" evidence="1">
    <location>
        <begin position="1"/>
        <end position="20"/>
    </location>
</feature>
<dbReference type="STRING" id="630390.A0A180G5A6"/>